<comment type="catalytic activity">
    <reaction evidence="9">
        <text>3'-phosphoadenylyl sulfate + H2O = adenosine 5'-phosphosulfate + phosphate</text>
        <dbReference type="Rhea" id="RHEA:77639"/>
        <dbReference type="ChEBI" id="CHEBI:15377"/>
        <dbReference type="ChEBI" id="CHEBI:43474"/>
        <dbReference type="ChEBI" id="CHEBI:58243"/>
        <dbReference type="ChEBI" id="CHEBI:58339"/>
        <dbReference type="EC" id="3.1.3.7"/>
    </reaction>
    <physiologicalReaction direction="left-to-right" evidence="9">
        <dbReference type="Rhea" id="RHEA:77640"/>
    </physiologicalReaction>
</comment>
<dbReference type="InterPro" id="IPR020583">
    <property type="entry name" value="Inositol_monoP_metal-BS"/>
</dbReference>
<dbReference type="SUPFAM" id="SSF56655">
    <property type="entry name" value="Carbohydrate phosphatase"/>
    <property type="match status" value="1"/>
</dbReference>
<dbReference type="EMBL" id="CP042997">
    <property type="protein sequence ID" value="QEH35717.1"/>
    <property type="molecule type" value="Genomic_DNA"/>
</dbReference>
<evidence type="ECO:0000256" key="4">
    <source>
        <dbReference type="ARBA" id="ARBA00022723"/>
    </source>
</evidence>
<sequence>MTTEAQILANRRNASLSTGPKTRRGKARSRREGYGPGARSQGAAITEAGRADPRWIEERAAGFLRAAYSGASEEEKAMRKRAAELARKIGEAERAVAAYLERAGRIVEDRRRAAEAGGPGRVLELSRRLMAWEQSAAADSSDGAGRILGELEGSRAGRAWLIRTWRWIREWLGRKGRFGVMDRYRLVRALGHDPIHVARLPRVREVFAALNALDPRGGLDGEAFFARARELAAGCDPMARDSLAWREAAGTFASAEEARAFLLNLVDERVRRLEALQAASDAEPAGREALAVMAAVEGLRREVEAMGRELLRVVEDLQRMRKGGPRAVEGDAIRPAAASGPEVRSRQGEGGTAKRLRPAWRGRGRTPCRGHGGRGGGAATPRSSGASPPAAVPEPWRSRGVAAIPPRPPGGARIGAGFVPSLECRVTAPRTGAAPVWPVEKGSKAFRGGDLGVGIRSGSRDERTQARAATGGRIDGPGEGPRVHPAGPTRRGRRGRLRLRLTGAAIPTRLVNASGGGKGRGPSLPRWRLATRRAGPVESRRAMSQPFELEQAAAVAAVRRAARLCQAVRRGIRPEVLDKKDKSPVTVADFGSQALVCRALLESFPEDPVIAEEDSAELRQASNAAVLGQVVAHVRGVGGGESLVDATAEDVCGWIDRGGTAEYRDRFWTIDPIDGTKGFLRNEQYAVALALVVGGRVVVGALACPNLAVRGEGGPTGGVGVVFTAVRGGGAFAFPLDEAIAMEPVPIRVNAADDPAAMRFCESVESGHSAHGDAAAIAAKLGIAAPPIRMDSQAKYGVVARGEADVYLRMPTRADYREKIWDHAAGALVIEEAGGVVTDVAGRPLEFRHGRELSANRGVVATNGRIHDRVIRAIADLGLAPGA</sequence>
<evidence type="ECO:0000256" key="6">
    <source>
        <dbReference type="ARBA" id="ARBA00022842"/>
    </source>
</evidence>
<dbReference type="Gene3D" id="3.30.540.10">
    <property type="entry name" value="Fructose-1,6-Bisphosphatase, subunit A, domain 1"/>
    <property type="match status" value="1"/>
</dbReference>
<evidence type="ECO:0000256" key="11">
    <source>
        <dbReference type="SAM" id="Coils"/>
    </source>
</evidence>
<feature type="binding site" evidence="10">
    <location>
        <position position="673"/>
    </location>
    <ligand>
        <name>Mg(2+)</name>
        <dbReference type="ChEBI" id="CHEBI:18420"/>
        <label>1</label>
        <note>catalytic</note>
    </ligand>
</feature>
<evidence type="ECO:0000313" key="14">
    <source>
        <dbReference type="Proteomes" id="UP000324233"/>
    </source>
</evidence>
<reference evidence="13 14" key="1">
    <citation type="submission" date="2019-08" db="EMBL/GenBank/DDBJ databases">
        <title>Deep-cultivation of Planctomycetes and their phenomic and genomic characterization uncovers novel biology.</title>
        <authorList>
            <person name="Wiegand S."/>
            <person name="Jogler M."/>
            <person name="Boedeker C."/>
            <person name="Pinto D."/>
            <person name="Vollmers J."/>
            <person name="Rivas-Marin E."/>
            <person name="Kohn T."/>
            <person name="Peeters S.H."/>
            <person name="Heuer A."/>
            <person name="Rast P."/>
            <person name="Oberbeckmann S."/>
            <person name="Bunk B."/>
            <person name="Jeske O."/>
            <person name="Meyerdierks A."/>
            <person name="Storesund J.E."/>
            <person name="Kallscheuer N."/>
            <person name="Luecker S."/>
            <person name="Lage O.M."/>
            <person name="Pohl T."/>
            <person name="Merkel B.J."/>
            <person name="Hornburger P."/>
            <person name="Mueller R.-W."/>
            <person name="Bruemmer F."/>
            <person name="Labrenz M."/>
            <person name="Spormann A.M."/>
            <person name="Op den Camp H."/>
            <person name="Overmann J."/>
            <person name="Amann R."/>
            <person name="Jetten M.S.M."/>
            <person name="Mascher T."/>
            <person name="Medema M.H."/>
            <person name="Devos D.P."/>
            <person name="Kaster A.-K."/>
            <person name="Ovreas L."/>
            <person name="Rohde M."/>
            <person name="Galperin M.Y."/>
            <person name="Jogler C."/>
        </authorList>
    </citation>
    <scope>NUCLEOTIDE SEQUENCE [LARGE SCALE GENOMIC DNA]</scope>
    <source>
        <strain evidence="13 14">OJF2</strain>
    </source>
</reference>
<feature type="region of interest" description="Disordered" evidence="12">
    <location>
        <begin position="1"/>
        <end position="49"/>
    </location>
</feature>
<dbReference type="Gene3D" id="3.40.190.80">
    <property type="match status" value="1"/>
</dbReference>
<keyword evidence="14" id="KW-1185">Reference proteome</keyword>
<dbReference type="GO" id="GO:0046854">
    <property type="term" value="P:phosphatidylinositol phosphate biosynthetic process"/>
    <property type="evidence" value="ECO:0007669"/>
    <property type="project" value="InterPro"/>
</dbReference>
<dbReference type="NCBIfam" id="TIGR01330">
    <property type="entry name" value="bisphos_HAL2"/>
    <property type="match status" value="1"/>
</dbReference>
<feature type="binding site" evidence="10">
    <location>
        <position position="822"/>
    </location>
    <ligand>
        <name>Mg(2+)</name>
        <dbReference type="ChEBI" id="CHEBI:18420"/>
        <label>1</label>
        <note>catalytic</note>
    </ligand>
</feature>
<dbReference type="CDD" id="cd01517">
    <property type="entry name" value="PAP_phosphatase"/>
    <property type="match status" value="1"/>
</dbReference>
<proteinExistence type="inferred from homology"/>
<feature type="compositionally biased region" description="Low complexity" evidence="12">
    <location>
        <begin position="379"/>
        <end position="389"/>
    </location>
</feature>
<comment type="catalytic activity">
    <reaction evidence="8">
        <text>adenosine 3',5'-bisphosphate + H2O = AMP + phosphate</text>
        <dbReference type="Rhea" id="RHEA:10040"/>
        <dbReference type="ChEBI" id="CHEBI:15377"/>
        <dbReference type="ChEBI" id="CHEBI:43474"/>
        <dbReference type="ChEBI" id="CHEBI:58343"/>
        <dbReference type="ChEBI" id="CHEBI:456215"/>
        <dbReference type="EC" id="3.1.3.7"/>
    </reaction>
    <physiologicalReaction direction="left-to-right" evidence="8">
        <dbReference type="Rhea" id="RHEA:10041"/>
    </physiologicalReaction>
</comment>
<comment type="cofactor">
    <cofactor evidence="1 10">
        <name>Mg(2+)</name>
        <dbReference type="ChEBI" id="CHEBI:18420"/>
    </cofactor>
</comment>
<dbReference type="Pfam" id="PF00459">
    <property type="entry name" value="Inositol_P"/>
    <property type="match status" value="1"/>
</dbReference>
<feature type="binding site" evidence="10">
    <location>
        <position position="674"/>
    </location>
    <ligand>
        <name>Mg(2+)</name>
        <dbReference type="ChEBI" id="CHEBI:18420"/>
        <label>1</label>
        <note>catalytic</note>
    </ligand>
</feature>
<feature type="binding site" evidence="10">
    <location>
        <position position="612"/>
    </location>
    <ligand>
        <name>Mg(2+)</name>
        <dbReference type="ChEBI" id="CHEBI:18420"/>
        <label>1</label>
        <note>catalytic</note>
    </ligand>
</feature>
<feature type="region of interest" description="Disordered" evidence="12">
    <location>
        <begin position="450"/>
        <end position="493"/>
    </location>
</feature>
<dbReference type="KEGG" id="agv:OJF2_42740"/>
<evidence type="ECO:0000313" key="13">
    <source>
        <dbReference type="EMBL" id="QEH35717.1"/>
    </source>
</evidence>
<feature type="region of interest" description="Disordered" evidence="12">
    <location>
        <begin position="322"/>
        <end position="408"/>
    </location>
</feature>
<evidence type="ECO:0000256" key="12">
    <source>
        <dbReference type="SAM" id="MobiDB-lite"/>
    </source>
</evidence>
<protein>
    <recommendedName>
        <fullName evidence="3">3'(2'),5'-bisphosphate nucleotidase</fullName>
        <ecNumber evidence="3">3.1.3.7</ecNumber>
    </recommendedName>
</protein>
<feature type="binding site" evidence="10">
    <location>
        <position position="671"/>
    </location>
    <ligand>
        <name>Mg(2+)</name>
        <dbReference type="ChEBI" id="CHEBI:18420"/>
        <label>1</label>
        <note>catalytic</note>
    </ligand>
</feature>
<gene>
    <name evidence="13" type="primary">hisN</name>
    <name evidence="13" type="ORF">OJF2_42740</name>
</gene>
<evidence type="ECO:0000256" key="10">
    <source>
        <dbReference type="PIRSR" id="PIRSR600760-2"/>
    </source>
</evidence>
<dbReference type="PROSITE" id="PS00629">
    <property type="entry name" value="IMP_1"/>
    <property type="match status" value="1"/>
</dbReference>
<dbReference type="GO" id="GO:0008441">
    <property type="term" value="F:3'(2'),5'-bisphosphate nucleotidase activity"/>
    <property type="evidence" value="ECO:0007669"/>
    <property type="project" value="UniProtKB-EC"/>
</dbReference>
<dbReference type="EC" id="3.1.3.7" evidence="3"/>
<evidence type="ECO:0000256" key="2">
    <source>
        <dbReference type="ARBA" id="ARBA00009759"/>
    </source>
</evidence>
<evidence type="ECO:0000256" key="9">
    <source>
        <dbReference type="ARBA" id="ARBA00044484"/>
    </source>
</evidence>
<dbReference type="GO" id="GO:0046872">
    <property type="term" value="F:metal ion binding"/>
    <property type="evidence" value="ECO:0007669"/>
    <property type="project" value="UniProtKB-KW"/>
</dbReference>
<dbReference type="AlphaFoldDB" id="A0A5B9W5W3"/>
<feature type="compositionally biased region" description="Basic residues" evidence="12">
    <location>
        <begin position="354"/>
        <end position="372"/>
    </location>
</feature>
<dbReference type="PANTHER" id="PTHR43200:SF6">
    <property type="entry name" value="3'(2'),5'-BISPHOSPHATE NUCLEOTIDASE"/>
    <property type="match status" value="1"/>
</dbReference>
<accession>A0A5B9W5W3</accession>
<evidence type="ECO:0000256" key="3">
    <source>
        <dbReference type="ARBA" id="ARBA00012633"/>
    </source>
</evidence>
<dbReference type="InterPro" id="IPR006239">
    <property type="entry name" value="DPNP"/>
</dbReference>
<name>A0A5B9W5W3_9BACT</name>
<evidence type="ECO:0000256" key="8">
    <source>
        <dbReference type="ARBA" id="ARBA00044479"/>
    </source>
</evidence>
<evidence type="ECO:0000256" key="5">
    <source>
        <dbReference type="ARBA" id="ARBA00022801"/>
    </source>
</evidence>
<dbReference type="PANTHER" id="PTHR43200">
    <property type="entry name" value="PHOSPHATASE"/>
    <property type="match status" value="1"/>
</dbReference>
<dbReference type="GO" id="GO:0000103">
    <property type="term" value="P:sulfate assimilation"/>
    <property type="evidence" value="ECO:0007669"/>
    <property type="project" value="TreeGrafter"/>
</dbReference>
<evidence type="ECO:0000256" key="1">
    <source>
        <dbReference type="ARBA" id="ARBA00001946"/>
    </source>
</evidence>
<keyword evidence="4 10" id="KW-0479">Metal-binding</keyword>
<comment type="similarity">
    <text evidence="2">Belongs to the inositol monophosphatase superfamily.</text>
</comment>
<dbReference type="PROSITE" id="PS00630">
    <property type="entry name" value="IMP_2"/>
    <property type="match status" value="1"/>
</dbReference>
<dbReference type="PRINTS" id="PR00377">
    <property type="entry name" value="IMPHPHTASES"/>
</dbReference>
<organism evidence="13 14">
    <name type="scientific">Aquisphaera giovannonii</name>
    <dbReference type="NCBI Taxonomy" id="406548"/>
    <lineage>
        <taxon>Bacteria</taxon>
        <taxon>Pseudomonadati</taxon>
        <taxon>Planctomycetota</taxon>
        <taxon>Planctomycetia</taxon>
        <taxon>Isosphaerales</taxon>
        <taxon>Isosphaeraceae</taxon>
        <taxon>Aquisphaera</taxon>
    </lineage>
</organism>
<dbReference type="InterPro" id="IPR000760">
    <property type="entry name" value="Inositol_monophosphatase-like"/>
</dbReference>
<feature type="coiled-coil region" evidence="11">
    <location>
        <begin position="75"/>
        <end position="102"/>
    </location>
</feature>
<keyword evidence="5 13" id="KW-0378">Hydrolase</keyword>
<dbReference type="RefSeq" id="WP_261344018.1">
    <property type="nucleotide sequence ID" value="NZ_CP042997.1"/>
</dbReference>
<keyword evidence="6 10" id="KW-0460">Magnesium</keyword>
<dbReference type="InterPro" id="IPR051090">
    <property type="entry name" value="Inositol_monoP_superfamily"/>
</dbReference>
<keyword evidence="11" id="KW-0175">Coiled coil</keyword>
<evidence type="ECO:0000256" key="7">
    <source>
        <dbReference type="ARBA" id="ARBA00044466"/>
    </source>
</evidence>
<dbReference type="FunFam" id="3.40.190.80:FF:000003">
    <property type="entry name" value="PAP-specific phosphatase HAL2-like"/>
    <property type="match status" value="1"/>
</dbReference>
<dbReference type="Proteomes" id="UP000324233">
    <property type="component" value="Chromosome"/>
</dbReference>
<dbReference type="InterPro" id="IPR020550">
    <property type="entry name" value="Inositol_monophosphatase_CS"/>
</dbReference>
<comment type="catalytic activity">
    <reaction evidence="7">
        <text>adenosine 2',5'-bisphosphate + H2O = AMP + phosphate</text>
        <dbReference type="Rhea" id="RHEA:77643"/>
        <dbReference type="ChEBI" id="CHEBI:15377"/>
        <dbReference type="ChEBI" id="CHEBI:43474"/>
        <dbReference type="ChEBI" id="CHEBI:194156"/>
        <dbReference type="ChEBI" id="CHEBI:456215"/>
        <dbReference type="EC" id="3.1.3.7"/>
    </reaction>
    <physiologicalReaction direction="left-to-right" evidence="7">
        <dbReference type="Rhea" id="RHEA:77644"/>
    </physiologicalReaction>
</comment>